<dbReference type="KEGG" id="ccro:CMC5_079160"/>
<feature type="transmembrane region" description="Helical" evidence="2">
    <location>
        <begin position="30"/>
        <end position="54"/>
    </location>
</feature>
<proteinExistence type="predicted"/>
<dbReference type="Proteomes" id="UP000067626">
    <property type="component" value="Chromosome"/>
</dbReference>
<keyword evidence="2" id="KW-1133">Transmembrane helix</keyword>
<reference evidence="3 4" key="1">
    <citation type="submission" date="2015-07" db="EMBL/GenBank/DDBJ databases">
        <title>Genome analysis of myxobacterium Chondromyces crocatus Cm c5 reveals a high potential for natural compound synthesis and the genetic basis for the loss of fruiting body formation.</title>
        <authorList>
            <person name="Zaburannyi N."/>
            <person name="Bunk B."/>
            <person name="Maier J."/>
            <person name="Overmann J."/>
            <person name="Mueller R."/>
        </authorList>
    </citation>
    <scope>NUCLEOTIDE SEQUENCE [LARGE SCALE GENOMIC DNA]</scope>
    <source>
        <strain evidence="3 4">Cm c5</strain>
    </source>
</reference>
<evidence type="ECO:0000256" key="1">
    <source>
        <dbReference type="SAM" id="MobiDB-lite"/>
    </source>
</evidence>
<keyword evidence="4" id="KW-1185">Reference proteome</keyword>
<feature type="region of interest" description="Disordered" evidence="1">
    <location>
        <begin position="1"/>
        <end position="21"/>
    </location>
</feature>
<gene>
    <name evidence="3" type="ORF">CMC5_079160</name>
</gene>
<sequence>MQAAPTPPYGPPMQPPAPLPPTPPKKFPTWLLILLCLIPVGIGALGVMATLAVYGVRRYMVAAKTAEARHNIKAITRATAAAFESSAQVPGEAGRLCDSARPVPVEIPAGGKYVPGYVDWETGSETEGWTCLRFFIITPTHYQYHYNHGSGYLATTSNAAPGALDFEAAARGDLDADGTTSLFAMTGKVDEGNLTLSPQVIVENETE</sequence>
<keyword evidence="2" id="KW-0812">Transmembrane</keyword>
<dbReference type="RefSeq" id="WP_050435114.1">
    <property type="nucleotide sequence ID" value="NZ_CP012159.1"/>
</dbReference>
<dbReference type="STRING" id="52.CMC5_079160"/>
<protein>
    <submittedName>
        <fullName evidence="3">Uncharacterized protein</fullName>
    </submittedName>
</protein>
<dbReference type="AlphaFoldDB" id="A0A0K1ES47"/>
<evidence type="ECO:0000313" key="4">
    <source>
        <dbReference type="Proteomes" id="UP000067626"/>
    </source>
</evidence>
<dbReference type="EMBL" id="CP012159">
    <property type="protein sequence ID" value="AKT43681.1"/>
    <property type="molecule type" value="Genomic_DNA"/>
</dbReference>
<dbReference type="Gene3D" id="3.30.700.10">
    <property type="entry name" value="Glycoprotein, Type 4 Pilin"/>
    <property type="match status" value="1"/>
</dbReference>
<organism evidence="3 4">
    <name type="scientific">Chondromyces crocatus</name>
    <dbReference type="NCBI Taxonomy" id="52"/>
    <lineage>
        <taxon>Bacteria</taxon>
        <taxon>Pseudomonadati</taxon>
        <taxon>Myxococcota</taxon>
        <taxon>Polyangia</taxon>
        <taxon>Polyangiales</taxon>
        <taxon>Polyangiaceae</taxon>
        <taxon>Chondromyces</taxon>
    </lineage>
</organism>
<evidence type="ECO:0000313" key="3">
    <source>
        <dbReference type="EMBL" id="AKT43681.1"/>
    </source>
</evidence>
<evidence type="ECO:0000256" key="2">
    <source>
        <dbReference type="SAM" id="Phobius"/>
    </source>
</evidence>
<name>A0A0K1ES47_CHOCO</name>
<keyword evidence="2" id="KW-0472">Membrane</keyword>
<accession>A0A0K1ES47</accession>